<dbReference type="GeneID" id="125776648"/>
<accession>A0ABM3JA18</accession>
<organism evidence="1 2">
    <name type="scientific">Bactrocera dorsalis</name>
    <name type="common">Oriental fruit fly</name>
    <name type="synonym">Dacus dorsalis</name>
    <dbReference type="NCBI Taxonomy" id="27457"/>
    <lineage>
        <taxon>Eukaryota</taxon>
        <taxon>Metazoa</taxon>
        <taxon>Ecdysozoa</taxon>
        <taxon>Arthropoda</taxon>
        <taxon>Hexapoda</taxon>
        <taxon>Insecta</taxon>
        <taxon>Pterygota</taxon>
        <taxon>Neoptera</taxon>
        <taxon>Endopterygota</taxon>
        <taxon>Diptera</taxon>
        <taxon>Brachycera</taxon>
        <taxon>Muscomorpha</taxon>
        <taxon>Tephritoidea</taxon>
        <taxon>Tephritidae</taxon>
        <taxon>Bactrocera</taxon>
        <taxon>Bactrocera</taxon>
    </lineage>
</organism>
<evidence type="ECO:0000313" key="2">
    <source>
        <dbReference type="RefSeq" id="XP_049306071.1"/>
    </source>
</evidence>
<evidence type="ECO:0000313" key="1">
    <source>
        <dbReference type="Proteomes" id="UP001652620"/>
    </source>
</evidence>
<dbReference type="RefSeq" id="XP_049306071.1">
    <property type="nucleotide sequence ID" value="XM_049450114.1"/>
</dbReference>
<reference evidence="2" key="2">
    <citation type="submission" date="2025-08" db="UniProtKB">
        <authorList>
            <consortium name="RefSeq"/>
        </authorList>
    </citation>
    <scope>IDENTIFICATION</scope>
    <source>
        <tissue evidence="2">Adult</tissue>
    </source>
</reference>
<gene>
    <name evidence="2" type="primary">LOC125776648</name>
</gene>
<name>A0ABM3JA18_BACDO</name>
<proteinExistence type="predicted"/>
<sequence length="405" mass="47395">MSKRTREFECTNDPDVFCYICGEYTLVRHRRQFTDSIQSIYSKYFGIEPKNIDKPWTPNVLCSLCRIILVQWESGSTKRYMKFDVPMIWREPTCHSEDCYICMTKVLGFGKSRKVIYANVPTVSLSVPHSAEVAYPVSLSTAVSESSSEYEKSSCNEFLMENERNVLSQAQLNDWIRDLELSKEKAELHASRMQQFQFVSPHVKVTYYRNRHEPFAKHYTKEDNVCYCKDIPGLFKEFGQPYDSKEWRLFIDSNKLSLKDVLLHNGNKKPSIPIAHAVNTKETYEVMEKLLKFIKYEEHDWKICADLKVVGMLCGLQSGYTKHCCFLCKWDSRARKDHYCIKDWPERVEFTIGVDNIKYIPLVKKEKIILPPLHIKLGLIKNFVKALDKEGTAFHYLQNFFPNVS</sequence>
<dbReference type="PANTHER" id="PTHR46114:SF1">
    <property type="entry name" value="ZAD DOMAIN-CONTAINING PROTEIN"/>
    <property type="match status" value="1"/>
</dbReference>
<dbReference type="Proteomes" id="UP001652620">
    <property type="component" value="Chromosome 2"/>
</dbReference>
<protein>
    <submittedName>
        <fullName evidence="2">Uncharacterized protein LOC125776648</fullName>
    </submittedName>
</protein>
<keyword evidence="1" id="KW-1185">Reference proteome</keyword>
<dbReference type="PANTHER" id="PTHR46114">
    <property type="entry name" value="APPLE DOMAIN-CONTAINING PROTEIN"/>
    <property type="match status" value="1"/>
</dbReference>
<reference evidence="1" key="1">
    <citation type="submission" date="2025-05" db="UniProtKB">
        <authorList>
            <consortium name="RefSeq"/>
        </authorList>
    </citation>
    <scope>NUCLEOTIDE SEQUENCE [LARGE SCALE GENOMIC DNA]</scope>
</reference>